<dbReference type="AlphaFoldDB" id="A0AAV4Q7D7"/>
<reference evidence="1 2" key="1">
    <citation type="submission" date="2021-06" db="EMBL/GenBank/DDBJ databases">
        <title>Caerostris extrusa draft genome.</title>
        <authorList>
            <person name="Kono N."/>
            <person name="Arakawa K."/>
        </authorList>
    </citation>
    <scope>NUCLEOTIDE SEQUENCE [LARGE SCALE GENOMIC DNA]</scope>
</reference>
<proteinExistence type="predicted"/>
<comment type="caution">
    <text evidence="1">The sequence shown here is derived from an EMBL/GenBank/DDBJ whole genome shotgun (WGS) entry which is preliminary data.</text>
</comment>
<accession>A0AAV4Q7D7</accession>
<keyword evidence="2" id="KW-1185">Reference proteome</keyword>
<name>A0AAV4Q7D7_CAEEX</name>
<dbReference type="EMBL" id="BPLR01005773">
    <property type="protein sequence ID" value="GIY04921.1"/>
    <property type="molecule type" value="Genomic_DNA"/>
</dbReference>
<gene>
    <name evidence="1" type="ORF">CEXT_555321</name>
</gene>
<organism evidence="1 2">
    <name type="scientific">Caerostris extrusa</name>
    <name type="common">Bark spider</name>
    <name type="synonym">Caerostris bankana</name>
    <dbReference type="NCBI Taxonomy" id="172846"/>
    <lineage>
        <taxon>Eukaryota</taxon>
        <taxon>Metazoa</taxon>
        <taxon>Ecdysozoa</taxon>
        <taxon>Arthropoda</taxon>
        <taxon>Chelicerata</taxon>
        <taxon>Arachnida</taxon>
        <taxon>Araneae</taxon>
        <taxon>Araneomorphae</taxon>
        <taxon>Entelegynae</taxon>
        <taxon>Araneoidea</taxon>
        <taxon>Araneidae</taxon>
        <taxon>Caerostris</taxon>
    </lineage>
</organism>
<protein>
    <submittedName>
        <fullName evidence="1">Uncharacterized protein</fullName>
    </submittedName>
</protein>
<dbReference type="Proteomes" id="UP001054945">
    <property type="component" value="Unassembled WGS sequence"/>
</dbReference>
<evidence type="ECO:0000313" key="1">
    <source>
        <dbReference type="EMBL" id="GIY04921.1"/>
    </source>
</evidence>
<evidence type="ECO:0000313" key="2">
    <source>
        <dbReference type="Proteomes" id="UP001054945"/>
    </source>
</evidence>
<sequence>MRRETTWRTQLEQHPIINILKCPKNAPTVSIPTYPLIRFPPQLKIINFMRIVYSPPSQHGFSTIIPRDFYLAAPTFSARIRNEIAPISTSSVNVVNLNECRRAFKTLECADFDVVLIRCTVLCETMFESYKRY</sequence>